<evidence type="ECO:0000256" key="1">
    <source>
        <dbReference type="SAM" id="MobiDB-lite"/>
    </source>
</evidence>
<evidence type="ECO:0000313" key="3">
    <source>
        <dbReference type="Proteomes" id="UP001480595"/>
    </source>
</evidence>
<protein>
    <submittedName>
        <fullName evidence="2">Uncharacterized protein</fullName>
    </submittedName>
</protein>
<reference evidence="2 3" key="1">
    <citation type="submission" date="2023-01" db="EMBL/GenBank/DDBJ databases">
        <title>Analysis of 21 Apiospora genomes using comparative genomics revels a genus with tremendous synthesis potential of carbohydrate active enzymes and secondary metabolites.</title>
        <authorList>
            <person name="Sorensen T."/>
        </authorList>
    </citation>
    <scope>NUCLEOTIDE SEQUENCE [LARGE SCALE GENOMIC DNA]</scope>
    <source>
        <strain evidence="2 3">CBS 135458</strain>
    </source>
</reference>
<keyword evidence="3" id="KW-1185">Reference proteome</keyword>
<accession>A0ABR1VJ23</accession>
<sequence>MPCHTDIATRALVITLKSPLCGKTNGEIEAATGVKKCTIKTIYARAIKARFDPNARPFVIRNEWLADKPRSGRPRTRGRKLDHVVPSDLQNGSEAESAGSSGLLPPSEEHGSDFHPN</sequence>
<evidence type="ECO:0000313" key="2">
    <source>
        <dbReference type="EMBL" id="KAK8069964.1"/>
    </source>
</evidence>
<feature type="compositionally biased region" description="Low complexity" evidence="1">
    <location>
        <begin position="92"/>
        <end position="102"/>
    </location>
</feature>
<feature type="region of interest" description="Disordered" evidence="1">
    <location>
        <begin position="68"/>
        <end position="117"/>
    </location>
</feature>
<proteinExistence type="predicted"/>
<dbReference type="EMBL" id="JAQQWL010000006">
    <property type="protein sequence ID" value="KAK8069964.1"/>
    <property type="molecule type" value="Genomic_DNA"/>
</dbReference>
<feature type="compositionally biased region" description="Basic and acidic residues" evidence="1">
    <location>
        <begin position="107"/>
        <end position="117"/>
    </location>
</feature>
<name>A0ABR1VJ23_9PEZI</name>
<gene>
    <name evidence="2" type="ORF">PG994_006580</name>
</gene>
<comment type="caution">
    <text evidence="2">The sequence shown here is derived from an EMBL/GenBank/DDBJ whole genome shotgun (WGS) entry which is preliminary data.</text>
</comment>
<dbReference type="Proteomes" id="UP001480595">
    <property type="component" value="Unassembled WGS sequence"/>
</dbReference>
<dbReference type="GeneID" id="92091052"/>
<organism evidence="2 3">
    <name type="scientific">Apiospora phragmitis</name>
    <dbReference type="NCBI Taxonomy" id="2905665"/>
    <lineage>
        <taxon>Eukaryota</taxon>
        <taxon>Fungi</taxon>
        <taxon>Dikarya</taxon>
        <taxon>Ascomycota</taxon>
        <taxon>Pezizomycotina</taxon>
        <taxon>Sordariomycetes</taxon>
        <taxon>Xylariomycetidae</taxon>
        <taxon>Amphisphaeriales</taxon>
        <taxon>Apiosporaceae</taxon>
        <taxon>Apiospora</taxon>
    </lineage>
</organism>
<dbReference type="RefSeq" id="XP_066717258.1">
    <property type="nucleotide sequence ID" value="XM_066857989.1"/>
</dbReference>